<comment type="caution">
    <text evidence="1">The sequence shown here is derived from an EMBL/GenBank/DDBJ whole genome shotgun (WGS) entry which is preliminary data.</text>
</comment>
<gene>
    <name evidence="1" type="ORF">PanWU01x14_165420</name>
</gene>
<organism evidence="1 2">
    <name type="scientific">Parasponia andersonii</name>
    <name type="common">Sponia andersonii</name>
    <dbReference type="NCBI Taxonomy" id="3476"/>
    <lineage>
        <taxon>Eukaryota</taxon>
        <taxon>Viridiplantae</taxon>
        <taxon>Streptophyta</taxon>
        <taxon>Embryophyta</taxon>
        <taxon>Tracheophyta</taxon>
        <taxon>Spermatophyta</taxon>
        <taxon>Magnoliopsida</taxon>
        <taxon>eudicotyledons</taxon>
        <taxon>Gunneridae</taxon>
        <taxon>Pentapetalae</taxon>
        <taxon>rosids</taxon>
        <taxon>fabids</taxon>
        <taxon>Rosales</taxon>
        <taxon>Cannabaceae</taxon>
        <taxon>Parasponia</taxon>
    </lineage>
</organism>
<dbReference type="AlphaFoldDB" id="A0A2P5CBV3"/>
<reference evidence="2" key="1">
    <citation type="submission" date="2016-06" db="EMBL/GenBank/DDBJ databases">
        <title>Parallel loss of symbiosis genes in relatives of nitrogen-fixing non-legume Parasponia.</title>
        <authorList>
            <person name="Van Velzen R."/>
            <person name="Holmer R."/>
            <person name="Bu F."/>
            <person name="Rutten L."/>
            <person name="Van Zeijl A."/>
            <person name="Liu W."/>
            <person name="Santuari L."/>
            <person name="Cao Q."/>
            <person name="Sharma T."/>
            <person name="Shen D."/>
            <person name="Roswanjaya Y."/>
            <person name="Wardhani T."/>
            <person name="Kalhor M.S."/>
            <person name="Jansen J."/>
            <person name="Van den Hoogen J."/>
            <person name="Gungor B."/>
            <person name="Hartog M."/>
            <person name="Hontelez J."/>
            <person name="Verver J."/>
            <person name="Yang W.-C."/>
            <person name="Schijlen E."/>
            <person name="Repin R."/>
            <person name="Schilthuizen M."/>
            <person name="Schranz E."/>
            <person name="Heidstra R."/>
            <person name="Miyata K."/>
            <person name="Fedorova E."/>
            <person name="Kohlen W."/>
            <person name="Bisseling T."/>
            <person name="Smit S."/>
            <person name="Geurts R."/>
        </authorList>
    </citation>
    <scope>NUCLEOTIDE SEQUENCE [LARGE SCALE GENOMIC DNA]</scope>
    <source>
        <strain evidence="2">cv. WU1-14</strain>
    </source>
</reference>
<name>A0A2P5CBV3_PARAD</name>
<proteinExistence type="predicted"/>
<protein>
    <submittedName>
        <fullName evidence="1">Uncharacterized protein</fullName>
    </submittedName>
</protein>
<dbReference type="Proteomes" id="UP000237105">
    <property type="component" value="Unassembled WGS sequence"/>
</dbReference>
<evidence type="ECO:0000313" key="1">
    <source>
        <dbReference type="EMBL" id="PON58511.1"/>
    </source>
</evidence>
<evidence type="ECO:0000313" key="2">
    <source>
        <dbReference type="Proteomes" id="UP000237105"/>
    </source>
</evidence>
<dbReference type="EMBL" id="JXTB01000148">
    <property type="protein sequence ID" value="PON58511.1"/>
    <property type="molecule type" value="Genomic_DNA"/>
</dbReference>
<keyword evidence="2" id="KW-1185">Reference proteome</keyword>
<accession>A0A2P5CBV3</accession>
<sequence>MTLSQPAKNKASLCKLLLTGISVGVTPRLGDRSKDTFSLGCHENDRIYLDCHPNKDAQNSGGPMFTLICWLDQYGRTLVEVQVRIMDMQLRQLTQAQYQADFNNSFGYMFQKMALYLDQDYFGVPLFPQYPLRLLQPYNLFLPLPTLGNDDITDR</sequence>